<dbReference type="Proteomes" id="UP000035904">
    <property type="component" value="Unassembled WGS sequence"/>
</dbReference>
<keyword evidence="1" id="KW-1133">Transmembrane helix</keyword>
<feature type="transmembrane region" description="Helical" evidence="1">
    <location>
        <begin position="689"/>
        <end position="707"/>
    </location>
</feature>
<feature type="transmembrane region" description="Helical" evidence="1">
    <location>
        <begin position="617"/>
        <end position="640"/>
    </location>
</feature>
<feature type="signal peptide" evidence="2">
    <location>
        <begin position="1"/>
        <end position="22"/>
    </location>
</feature>
<evidence type="ECO:0000256" key="1">
    <source>
        <dbReference type="SAM" id="Phobius"/>
    </source>
</evidence>
<name>A0A0J1HX18_BACAN</name>
<evidence type="ECO:0000313" key="3">
    <source>
        <dbReference type="EMBL" id="KLV18276.1"/>
    </source>
</evidence>
<proteinExistence type="predicted"/>
<evidence type="ECO:0008006" key="5">
    <source>
        <dbReference type="Google" id="ProtNLM"/>
    </source>
</evidence>
<feature type="transmembrane region" description="Helical" evidence="1">
    <location>
        <begin position="236"/>
        <end position="256"/>
    </location>
</feature>
<reference evidence="3 4" key="1">
    <citation type="submission" date="2015-05" db="EMBL/GenBank/DDBJ databases">
        <title>Whole genome sequence and identification of bacterial endophytes from Costus igneus.</title>
        <authorList>
            <person name="Lee Y.P."/>
            <person name="Gan H.M."/>
            <person name="Eng W."/>
            <person name="Wheatley M.S."/>
            <person name="Caraballo A."/>
            <person name="Polter S."/>
            <person name="Savka M.A."/>
            <person name="Hudson A.O."/>
        </authorList>
    </citation>
    <scope>NUCLEOTIDE SEQUENCE [LARGE SCALE GENOMIC DNA]</scope>
    <source>
        <strain evidence="3 4">RIT375</strain>
    </source>
</reference>
<feature type="chain" id="PRO_5039712798" description="Bacteriocin-associated integral membrane protein" evidence="2">
    <location>
        <begin position="23"/>
        <end position="724"/>
    </location>
</feature>
<keyword evidence="1" id="KW-0812">Transmembrane</keyword>
<sequence>MRKLLFLMALIFFCLTFSLVNSYQVQNENAKLLYKNKTKVYLDYKDDFNYKEFIDNMIAFSYKHNISIEQQVYTNEENLNVYHSNLNIFDKNLLKSGRIPSKDGKEFLSNIENNNNKYQSGTLNIPSSIMNISVYSFNNLENSGIGNSLYISSTNTDNERDTIEFLSNYARISSVEKVDIGTPITDIKLLISVSITFIFLLLSTIYFLELNVKKIGVLKLLGWDENNITFYYLKRILVSITCAAFVSLAAMLFYYFCKGTMIHVTSFLIISLVLTFIVILLSSLLTISLLYFRIFEMQLNNILKGKENTKKLNIINSGSKIIITIMIFYFIGKTSMHIVNLNNELEQLKYWNSTKDIYSLSLTNIDPNNDLKLDKKINDRFLELYHQLDEKKQAFIIDATNFLVVPSKEEIKYSYQTHVKNEHDLYGIYGKSIIIDKNYLKVNPIKGVLSDNPLINLKSNSNTLNVLVPEKLRDKEEVIRTTLLNDFYFQKVEVKDIYNKDSNKPLESTTKESLNINIIYVKNNQKYFTYSADFGSPKENYKITDPIAIIFNDTVDTSFIKAYASKCLYFKDTSNEPYKSIEAYLDDSKTKSNVNFVSSVFNTANNKIVYIKNELEVSLTVVITLAFLSFILLINNIFLFHKINYQKIQVLHLFGQNFWQINKPVLLFNGCILALNTVCFYIINRDFFTLFYGVIMIISEFIIIKITHKYLLQRNISSLLKEGR</sequence>
<accession>A0A0J1HX18</accession>
<organism evidence="3 4">
    <name type="scientific">Bacillus anthracis</name>
    <name type="common">anthrax bacterium</name>
    <dbReference type="NCBI Taxonomy" id="1392"/>
    <lineage>
        <taxon>Bacteria</taxon>
        <taxon>Bacillati</taxon>
        <taxon>Bacillota</taxon>
        <taxon>Bacilli</taxon>
        <taxon>Bacillales</taxon>
        <taxon>Bacillaceae</taxon>
        <taxon>Bacillus</taxon>
        <taxon>Bacillus cereus group</taxon>
    </lineage>
</organism>
<dbReference type="EMBL" id="LDPG01000007">
    <property type="protein sequence ID" value="KLV18276.1"/>
    <property type="molecule type" value="Genomic_DNA"/>
</dbReference>
<protein>
    <recommendedName>
        <fullName evidence="5">Bacteriocin-associated integral membrane protein</fullName>
    </recommendedName>
</protein>
<feature type="transmembrane region" description="Helical" evidence="1">
    <location>
        <begin position="661"/>
        <end position="683"/>
    </location>
</feature>
<dbReference type="AlphaFoldDB" id="A0A0J1HX18"/>
<comment type="caution">
    <text evidence="3">The sequence shown here is derived from an EMBL/GenBank/DDBJ whole genome shotgun (WGS) entry which is preliminary data.</text>
</comment>
<dbReference type="RefSeq" id="WP_047956618.1">
    <property type="nucleotide sequence ID" value="NZ_LDPG01000007.1"/>
</dbReference>
<feature type="transmembrane region" description="Helical" evidence="1">
    <location>
        <begin position="313"/>
        <end position="332"/>
    </location>
</feature>
<keyword evidence="1" id="KW-0472">Membrane</keyword>
<gene>
    <name evidence="3" type="ORF">ABW01_12895</name>
</gene>
<feature type="transmembrane region" description="Helical" evidence="1">
    <location>
        <begin position="268"/>
        <end position="292"/>
    </location>
</feature>
<evidence type="ECO:0000313" key="4">
    <source>
        <dbReference type="Proteomes" id="UP000035904"/>
    </source>
</evidence>
<evidence type="ECO:0000256" key="2">
    <source>
        <dbReference type="SAM" id="SignalP"/>
    </source>
</evidence>
<dbReference type="PATRIC" id="fig|1392.242.peg.5599"/>
<feature type="transmembrane region" description="Helical" evidence="1">
    <location>
        <begin position="189"/>
        <end position="208"/>
    </location>
</feature>
<keyword evidence="2" id="KW-0732">Signal</keyword>